<sequence length="250" mass="27841">MRHEQSDIGHITEVRNIYTKDKDVHSGDFVLEKSIFSNIFGKDIRRVFIYKKAERLAKAIHLIAPAFAESVSLRNRIDAIAIGLVDAAILPSGAARMALSRELLALSSVLSIARTGGLLSSMNAEIIAREAHILLQEVAAYEEPRLFLDEAPTLSDIAKKTLSRETIHKPNLAIKKHTKDTSDIADIRIKDRREAILSVIRNKKTASIKDISTLIRGVSEKTIQRELLVLIATGIVLKQGERRWSTYSLA</sequence>
<dbReference type="AlphaFoldDB" id="A0A2H0YXJ6"/>
<protein>
    <recommendedName>
        <fullName evidence="3">HTH deoR-type domain-containing protein</fullName>
    </recommendedName>
</protein>
<evidence type="ECO:0000313" key="2">
    <source>
        <dbReference type="Proteomes" id="UP000228687"/>
    </source>
</evidence>
<dbReference type="EMBL" id="PEXT01000053">
    <property type="protein sequence ID" value="PIS43218.1"/>
    <property type="molecule type" value="Genomic_DNA"/>
</dbReference>
<name>A0A2H0YXJ6_9BACT</name>
<comment type="caution">
    <text evidence="1">The sequence shown here is derived from an EMBL/GenBank/DDBJ whole genome shotgun (WGS) entry which is preliminary data.</text>
</comment>
<dbReference type="InterPro" id="IPR036388">
    <property type="entry name" value="WH-like_DNA-bd_sf"/>
</dbReference>
<dbReference type="Gene3D" id="1.10.10.10">
    <property type="entry name" value="Winged helix-like DNA-binding domain superfamily/Winged helix DNA-binding domain"/>
    <property type="match status" value="1"/>
</dbReference>
<dbReference type="Proteomes" id="UP000228687">
    <property type="component" value="Unassembled WGS sequence"/>
</dbReference>
<dbReference type="InterPro" id="IPR036390">
    <property type="entry name" value="WH_DNA-bd_sf"/>
</dbReference>
<organism evidence="1 2">
    <name type="scientific">Candidatus Kaiserbacteria bacterium CG08_land_8_20_14_0_20_50_21</name>
    <dbReference type="NCBI Taxonomy" id="1974604"/>
    <lineage>
        <taxon>Bacteria</taxon>
        <taxon>Candidatus Kaiseribacteriota</taxon>
    </lineage>
</organism>
<gene>
    <name evidence="1" type="ORF">COT23_02495</name>
</gene>
<dbReference type="SUPFAM" id="SSF46785">
    <property type="entry name" value="Winged helix' DNA-binding domain"/>
    <property type="match status" value="1"/>
</dbReference>
<evidence type="ECO:0008006" key="3">
    <source>
        <dbReference type="Google" id="ProtNLM"/>
    </source>
</evidence>
<proteinExistence type="predicted"/>
<accession>A0A2H0YXJ6</accession>
<evidence type="ECO:0000313" key="1">
    <source>
        <dbReference type="EMBL" id="PIS43218.1"/>
    </source>
</evidence>
<reference evidence="2" key="1">
    <citation type="submission" date="2017-09" db="EMBL/GenBank/DDBJ databases">
        <title>Depth-based differentiation of microbial function through sediment-hosted aquifers and enrichment of novel symbionts in the deep terrestrial subsurface.</title>
        <authorList>
            <person name="Probst A.J."/>
            <person name="Ladd B."/>
            <person name="Jarett J.K."/>
            <person name="Geller-Mcgrath D.E."/>
            <person name="Sieber C.M.K."/>
            <person name="Emerson J.B."/>
            <person name="Anantharaman K."/>
            <person name="Thomas B.C."/>
            <person name="Malmstrom R."/>
            <person name="Stieglmeier M."/>
            <person name="Klingl A."/>
            <person name="Woyke T."/>
            <person name="Ryan C.M."/>
            <person name="Banfield J.F."/>
        </authorList>
    </citation>
    <scope>NUCLEOTIDE SEQUENCE [LARGE SCALE GENOMIC DNA]</scope>
</reference>